<sequence>MMVVGVKTTCDTGNNWDCIESPDFVYLLPSSEEGDRSITLDTCVDGVAAWDTFLFVIPVQDGTCGQCMTTCGAASNWDCVGSPDFLYLLPSSEEGDRSVTLDTCVDGVAAWDTFLFVIPAQGGTCGQCEGDMDYYSDNDNSNCGNGLSRVTFTAAAGQAYWVVVEGYYDTDVAAPATLPPEL</sequence>
<proteinExistence type="predicted"/>
<name>A0A6A0AD78_HAELA</name>
<comment type="caution">
    <text evidence="1">The sequence shown here is derived from an EMBL/GenBank/DDBJ whole genome shotgun (WGS) entry which is preliminary data.</text>
</comment>
<accession>A0A6A0AD78</accession>
<dbReference type="AlphaFoldDB" id="A0A6A0AD78"/>
<organism evidence="1 2">
    <name type="scientific">Haematococcus lacustris</name>
    <name type="common">Green alga</name>
    <name type="synonym">Haematococcus pluvialis</name>
    <dbReference type="NCBI Taxonomy" id="44745"/>
    <lineage>
        <taxon>Eukaryota</taxon>
        <taxon>Viridiplantae</taxon>
        <taxon>Chlorophyta</taxon>
        <taxon>core chlorophytes</taxon>
        <taxon>Chlorophyceae</taxon>
        <taxon>CS clade</taxon>
        <taxon>Chlamydomonadales</taxon>
        <taxon>Haematococcaceae</taxon>
        <taxon>Haematococcus</taxon>
    </lineage>
</organism>
<gene>
    <name evidence="1" type="ORF">HaLaN_29556</name>
</gene>
<evidence type="ECO:0000313" key="2">
    <source>
        <dbReference type="Proteomes" id="UP000485058"/>
    </source>
</evidence>
<reference evidence="1 2" key="1">
    <citation type="submission" date="2020-02" db="EMBL/GenBank/DDBJ databases">
        <title>Draft genome sequence of Haematococcus lacustris strain NIES-144.</title>
        <authorList>
            <person name="Morimoto D."/>
            <person name="Nakagawa S."/>
            <person name="Yoshida T."/>
            <person name="Sawayama S."/>
        </authorList>
    </citation>
    <scope>NUCLEOTIDE SEQUENCE [LARGE SCALE GENOMIC DNA]</scope>
    <source>
        <strain evidence="1 2">NIES-144</strain>
    </source>
</reference>
<feature type="non-terminal residue" evidence="1">
    <location>
        <position position="1"/>
    </location>
</feature>
<dbReference type="Proteomes" id="UP000485058">
    <property type="component" value="Unassembled WGS sequence"/>
</dbReference>
<dbReference type="EMBL" id="BLLF01005053">
    <property type="protein sequence ID" value="GFH30666.1"/>
    <property type="molecule type" value="Genomic_DNA"/>
</dbReference>
<protein>
    <submittedName>
        <fullName evidence="1">Uncharacterized protein</fullName>
    </submittedName>
</protein>
<keyword evidence="2" id="KW-1185">Reference proteome</keyword>
<evidence type="ECO:0000313" key="1">
    <source>
        <dbReference type="EMBL" id="GFH30666.1"/>
    </source>
</evidence>